<reference evidence="7 8" key="1">
    <citation type="submission" date="2018-06" db="EMBL/GenBank/DDBJ databases">
        <title>WGS assembly of Brassica rapa FPsc.</title>
        <authorList>
            <person name="Bowman J."/>
            <person name="Kohchi T."/>
            <person name="Yamato K."/>
            <person name="Jenkins J."/>
            <person name="Shu S."/>
            <person name="Ishizaki K."/>
            <person name="Yamaoka S."/>
            <person name="Nishihama R."/>
            <person name="Nakamura Y."/>
            <person name="Berger F."/>
            <person name="Adam C."/>
            <person name="Aki S."/>
            <person name="Althoff F."/>
            <person name="Araki T."/>
            <person name="Arteaga-Vazquez M."/>
            <person name="Balasubrmanian S."/>
            <person name="Bauer D."/>
            <person name="Boehm C."/>
            <person name="Briginshaw L."/>
            <person name="Caballero-Perez J."/>
            <person name="Catarino B."/>
            <person name="Chen F."/>
            <person name="Chiyoda S."/>
            <person name="Chovatia M."/>
            <person name="Davies K."/>
            <person name="Delmans M."/>
            <person name="Demura T."/>
            <person name="Dierschke T."/>
            <person name="Dolan L."/>
            <person name="Dorantes-Acosta A."/>
            <person name="Eklund D."/>
            <person name="Florent S."/>
            <person name="Flores-Sandoval E."/>
            <person name="Fujiyama A."/>
            <person name="Fukuzawa H."/>
            <person name="Galik B."/>
            <person name="Grimanelli D."/>
            <person name="Grimwood J."/>
            <person name="Grossniklaus U."/>
            <person name="Hamada T."/>
            <person name="Haseloff J."/>
            <person name="Hetherington A."/>
            <person name="Higo A."/>
            <person name="Hirakawa Y."/>
            <person name="Hundley H."/>
            <person name="Ikeda Y."/>
            <person name="Inoue K."/>
            <person name="Inoue S."/>
            <person name="Ishida S."/>
            <person name="Jia Q."/>
            <person name="Kakita M."/>
            <person name="Kanazawa T."/>
            <person name="Kawai Y."/>
            <person name="Kawashima T."/>
            <person name="Kennedy M."/>
            <person name="Kinose K."/>
            <person name="Kinoshita T."/>
            <person name="Kohara Y."/>
            <person name="Koide E."/>
            <person name="Komatsu K."/>
            <person name="Kopischke S."/>
            <person name="Kubo M."/>
            <person name="Kyozuka J."/>
            <person name="Lagercrantz U."/>
            <person name="Lin S."/>
            <person name="Lindquist E."/>
            <person name="Lipzen A."/>
            <person name="Lu C."/>
            <person name="Luna E."/>
            <person name="Martienssen R."/>
            <person name="Minamino N."/>
            <person name="Mizutani M."/>
            <person name="Mizutani M."/>
            <person name="Mochizuki N."/>
            <person name="Monte I."/>
            <person name="Mosher R."/>
            <person name="Nagasaki H."/>
            <person name="Nakagami H."/>
            <person name="Naramoto S."/>
            <person name="Nishitani K."/>
            <person name="Ohtani M."/>
            <person name="Okamoto T."/>
            <person name="Okumura M."/>
            <person name="Phillips J."/>
            <person name="Pollak B."/>
            <person name="Reinders A."/>
            <person name="Roevekamp M."/>
            <person name="Sano R."/>
            <person name="Sawa S."/>
            <person name="Schmid M."/>
            <person name="Shirakawa M."/>
            <person name="Solano R."/>
            <person name="Spunde A."/>
            <person name="Suetsugu N."/>
            <person name="Sugano S."/>
            <person name="Sugiyama A."/>
            <person name="Sun R."/>
            <person name="Suzuki Y."/>
            <person name="Takenaka M."/>
            <person name="Takezawa D."/>
            <person name="Tomogane H."/>
            <person name="Tsuzuki M."/>
            <person name="Ueda T."/>
            <person name="Umeda M."/>
            <person name="Ward J."/>
            <person name="Watanabe Y."/>
            <person name="Yazaki K."/>
            <person name="Yokoyama R."/>
            <person name="Yoshitake Y."/>
            <person name="Yotsui I."/>
            <person name="Zachgo S."/>
            <person name="Schmutz J."/>
        </authorList>
    </citation>
    <scope>NUCLEOTIDE SEQUENCE [LARGE SCALE GENOMIC DNA]</scope>
    <source>
        <strain evidence="8">cv. B-3</strain>
    </source>
</reference>
<dbReference type="Proteomes" id="UP000264353">
    <property type="component" value="Chromosome A9"/>
</dbReference>
<accession>A0A397Y407</accession>
<evidence type="ECO:0000256" key="3">
    <source>
        <dbReference type="ARBA" id="ARBA00022471"/>
    </source>
</evidence>
<name>A0A397Y407_BRACM</name>
<feature type="chain" id="PRO_5036492454" evidence="6">
    <location>
        <begin position="21"/>
        <end position="136"/>
    </location>
</feature>
<keyword evidence="4" id="KW-0964">Secreted</keyword>
<dbReference type="InterPro" id="IPR010264">
    <property type="entry name" value="Self-incomp_S1"/>
</dbReference>
<sequence>MNRLIPFVFISAMFFGLNEGCKQNIVKIVNQLYSNRSNLLIDCSDNKGKLISYLLSFNASEFNISFRDYKWPQETRWSCTISHGDNYNYYYDLQVYHANFPRCGQLRMWIAKDDGIWFTRRYENPPGFVLPWKTRV</sequence>
<evidence type="ECO:0000256" key="6">
    <source>
        <dbReference type="SAM" id="SignalP"/>
    </source>
</evidence>
<evidence type="ECO:0000313" key="7">
    <source>
        <dbReference type="EMBL" id="RID48341.1"/>
    </source>
</evidence>
<gene>
    <name evidence="7" type="ORF">BRARA_I04861</name>
</gene>
<keyword evidence="3" id="KW-0713">Self-incompatibility</keyword>
<dbReference type="EMBL" id="CM010636">
    <property type="protein sequence ID" value="RID48341.1"/>
    <property type="molecule type" value="Genomic_DNA"/>
</dbReference>
<evidence type="ECO:0000256" key="5">
    <source>
        <dbReference type="ARBA" id="ARBA00022729"/>
    </source>
</evidence>
<feature type="signal peptide" evidence="6">
    <location>
        <begin position="1"/>
        <end position="20"/>
    </location>
</feature>
<organism evidence="7 8">
    <name type="scientific">Brassica campestris</name>
    <name type="common">Field mustard</name>
    <dbReference type="NCBI Taxonomy" id="3711"/>
    <lineage>
        <taxon>Eukaryota</taxon>
        <taxon>Viridiplantae</taxon>
        <taxon>Streptophyta</taxon>
        <taxon>Embryophyta</taxon>
        <taxon>Tracheophyta</taxon>
        <taxon>Spermatophyta</taxon>
        <taxon>Magnoliopsida</taxon>
        <taxon>eudicotyledons</taxon>
        <taxon>Gunneridae</taxon>
        <taxon>Pentapetalae</taxon>
        <taxon>rosids</taxon>
        <taxon>malvids</taxon>
        <taxon>Brassicales</taxon>
        <taxon>Brassicaceae</taxon>
        <taxon>Brassiceae</taxon>
        <taxon>Brassica</taxon>
    </lineage>
</organism>
<dbReference type="Pfam" id="PF05938">
    <property type="entry name" value="Self-incomp_S1"/>
    <property type="match status" value="1"/>
</dbReference>
<dbReference type="GO" id="GO:0005576">
    <property type="term" value="C:extracellular region"/>
    <property type="evidence" value="ECO:0007669"/>
    <property type="project" value="UniProtKB-SubCell"/>
</dbReference>
<dbReference type="GO" id="GO:0060320">
    <property type="term" value="P:rejection of self pollen"/>
    <property type="evidence" value="ECO:0007669"/>
    <property type="project" value="UniProtKB-KW"/>
</dbReference>
<evidence type="ECO:0000256" key="4">
    <source>
        <dbReference type="ARBA" id="ARBA00022525"/>
    </source>
</evidence>
<comment type="subcellular location">
    <subcellularLocation>
        <location evidence="1">Secreted</location>
    </subcellularLocation>
</comment>
<comment type="similarity">
    <text evidence="2">Belongs to the plant self-incompatibility (S1) protein family.</text>
</comment>
<evidence type="ECO:0000256" key="2">
    <source>
        <dbReference type="ARBA" id="ARBA00005581"/>
    </source>
</evidence>
<dbReference type="AlphaFoldDB" id="A0A397Y407"/>
<protein>
    <submittedName>
        <fullName evidence="7">Uncharacterized protein</fullName>
    </submittedName>
</protein>
<keyword evidence="5 6" id="KW-0732">Signal</keyword>
<proteinExistence type="inferred from homology"/>
<evidence type="ECO:0000256" key="1">
    <source>
        <dbReference type="ARBA" id="ARBA00004613"/>
    </source>
</evidence>
<evidence type="ECO:0000313" key="8">
    <source>
        <dbReference type="Proteomes" id="UP000264353"/>
    </source>
</evidence>